<dbReference type="PANTHER" id="PTHR30034">
    <property type="entry name" value="FLAGELLAR MOTOR SWITCH PROTEIN FLIM"/>
    <property type="match status" value="1"/>
</dbReference>
<dbReference type="Gene3D" id="2.30.330.10">
    <property type="entry name" value="SpoA-like"/>
    <property type="match status" value="2"/>
</dbReference>
<organism evidence="3 4">
    <name type="scientific">Achromobacter aloeverae</name>
    <dbReference type="NCBI Taxonomy" id="1750518"/>
    <lineage>
        <taxon>Bacteria</taxon>
        <taxon>Pseudomonadati</taxon>
        <taxon>Pseudomonadota</taxon>
        <taxon>Betaproteobacteria</taxon>
        <taxon>Burkholderiales</taxon>
        <taxon>Alcaligenaceae</taxon>
        <taxon>Achromobacter</taxon>
    </lineage>
</organism>
<evidence type="ECO:0000313" key="4">
    <source>
        <dbReference type="Proteomes" id="UP000290849"/>
    </source>
</evidence>
<comment type="similarity">
    <text evidence="1">Belongs to the FliN/MopA/SpaO family.</text>
</comment>
<proteinExistence type="inferred from homology"/>
<dbReference type="GO" id="GO:0030254">
    <property type="term" value="P:protein secretion by the type III secretion system"/>
    <property type="evidence" value="ECO:0007669"/>
    <property type="project" value="InterPro"/>
</dbReference>
<dbReference type="EMBL" id="PYAL01000004">
    <property type="protein sequence ID" value="RXN87785.1"/>
    <property type="molecule type" value="Genomic_DNA"/>
</dbReference>
<dbReference type="InterPro" id="IPR001172">
    <property type="entry name" value="FliN_T3SS_HrcQb"/>
</dbReference>
<dbReference type="InterPro" id="IPR013385">
    <property type="entry name" value="T3SS_SpaO/YscQ/SpaO"/>
</dbReference>
<dbReference type="InterPro" id="IPR036429">
    <property type="entry name" value="SpoA-like_sf"/>
</dbReference>
<dbReference type="PRINTS" id="PR00956">
    <property type="entry name" value="FLGMOTORFLIN"/>
</dbReference>
<name>A0A4Q1HKH7_9BURK</name>
<dbReference type="InterPro" id="IPR001543">
    <property type="entry name" value="FliN-like_C"/>
</dbReference>
<sequence>MRLQCPGQYGAAWITDTVPIGCREAQGRGGNGGAGDWAAHGMNQVAPVIRPYVPPRIASASIDALNALARHGGELDWPDADGAGTSWRLSIDLGQARGATVAAFQAQGVSDSASVALRLWTQDASLRLVVPRAALSAWLAAAFPGVGRVDLEGWAMDAAIDCLLAFLRPRLRALGLAPGWQLDREGIQATAIALAGCGLVHVAAPHTGEAWPLVLQADTGGLALLGRCLSRRNVAGQDVWLEDVPIPLRAMVGYTDLTSGDLRRLAPGDVVLLDRALGDGHGHACLIAPDGRALRLAAVVRHRADSGAELPAAYLILADWISIMSPEEKENTPEDDVPDLDMPDIDADDDVLPPADAAVGIDHDALPSTGPVGPAGESALADVADANDAANTGNTADDMDAGLAAGALDAIPVRLGFDLGARGMPLGEVRRLRPGQTLVLDREVAAAPVAIRANGRCIGHGELVDIDGRLGVRIIDLRRKRT</sequence>
<accession>A0A4Q1HKH7</accession>
<gene>
    <name evidence="3" type="ORF">C7R54_14395</name>
</gene>
<dbReference type="GO" id="GO:0009425">
    <property type="term" value="C:bacterial-type flagellum basal body"/>
    <property type="evidence" value="ECO:0007669"/>
    <property type="project" value="InterPro"/>
</dbReference>
<keyword evidence="4" id="KW-1185">Reference proteome</keyword>
<evidence type="ECO:0000313" key="3">
    <source>
        <dbReference type="EMBL" id="RXN87785.1"/>
    </source>
</evidence>
<feature type="domain" description="Flagellar motor switch protein FliN-like C-terminal" evidence="2">
    <location>
        <begin position="408"/>
        <end position="476"/>
    </location>
</feature>
<feature type="domain" description="Flagellar motor switch protein FliN-like C-terminal" evidence="2">
    <location>
        <begin position="241"/>
        <end position="279"/>
    </location>
</feature>
<evidence type="ECO:0000256" key="1">
    <source>
        <dbReference type="ARBA" id="ARBA00009226"/>
    </source>
</evidence>
<dbReference type="GO" id="GO:0071978">
    <property type="term" value="P:bacterial-type flagellum-dependent swarming motility"/>
    <property type="evidence" value="ECO:0007669"/>
    <property type="project" value="TreeGrafter"/>
</dbReference>
<comment type="caution">
    <text evidence="3">The sequence shown here is derived from an EMBL/GenBank/DDBJ whole genome shotgun (WGS) entry which is preliminary data.</text>
</comment>
<dbReference type="SUPFAM" id="SSF101801">
    <property type="entry name" value="Surface presentation of antigens (SPOA)"/>
    <property type="match status" value="2"/>
</dbReference>
<dbReference type="GO" id="GO:0003774">
    <property type="term" value="F:cytoskeletal motor activity"/>
    <property type="evidence" value="ECO:0007669"/>
    <property type="project" value="InterPro"/>
</dbReference>
<dbReference type="AlphaFoldDB" id="A0A4Q1HKH7"/>
<dbReference type="PANTHER" id="PTHR30034:SF5">
    <property type="entry name" value="SECRETION SYSTEM APPARATUS PROTEIN SSAQ"/>
    <property type="match status" value="1"/>
</dbReference>
<dbReference type="Proteomes" id="UP000290849">
    <property type="component" value="Unassembled WGS sequence"/>
</dbReference>
<dbReference type="Pfam" id="PF01052">
    <property type="entry name" value="FliMN_C"/>
    <property type="match status" value="2"/>
</dbReference>
<protein>
    <submittedName>
        <fullName evidence="3">YscQ/HrcQ family type III secretion apparatus protein</fullName>
    </submittedName>
</protein>
<dbReference type="GO" id="GO:0050918">
    <property type="term" value="P:positive chemotaxis"/>
    <property type="evidence" value="ECO:0007669"/>
    <property type="project" value="TreeGrafter"/>
</dbReference>
<reference evidence="3 4" key="1">
    <citation type="journal article" date="2017" name="Int. J. Syst. Evol. Microbiol.">
        <title>Achromobacter aloeverae sp. nov., isolated from the root of Aloe vera (L.) Burm.f.</title>
        <authorList>
            <person name="Kuncharoen N."/>
            <person name="Muramatsu Y."/>
            <person name="Shibata C."/>
            <person name="Kamakura Y."/>
            <person name="Nakagawa Y."/>
            <person name="Tanasupawat S."/>
        </authorList>
    </citation>
    <scope>NUCLEOTIDE SEQUENCE [LARGE SCALE GENOMIC DNA]</scope>
    <source>
        <strain evidence="3 4">AVA-1</strain>
    </source>
</reference>
<evidence type="ECO:0000259" key="2">
    <source>
        <dbReference type="Pfam" id="PF01052"/>
    </source>
</evidence>
<dbReference type="NCBIfam" id="TIGR02551">
    <property type="entry name" value="SpaO_YscQ"/>
    <property type="match status" value="1"/>
</dbReference>